<proteinExistence type="predicted"/>
<gene>
    <name evidence="1" type="ORF">GCM10018785_45980</name>
</gene>
<dbReference type="EMBL" id="BNBT01000077">
    <property type="protein sequence ID" value="GHE72623.1"/>
    <property type="molecule type" value="Genomic_DNA"/>
</dbReference>
<accession>A0A919DSH2</accession>
<name>A0A919DSH2_9ACTN</name>
<comment type="caution">
    <text evidence="1">The sequence shown here is derived from an EMBL/GenBank/DDBJ whole genome shotgun (WGS) entry which is preliminary data.</text>
</comment>
<organism evidence="1 2">
    <name type="scientific">Streptomyces longispororuber</name>
    <dbReference type="NCBI Taxonomy" id="68230"/>
    <lineage>
        <taxon>Bacteria</taxon>
        <taxon>Bacillati</taxon>
        <taxon>Actinomycetota</taxon>
        <taxon>Actinomycetes</taxon>
        <taxon>Kitasatosporales</taxon>
        <taxon>Streptomycetaceae</taxon>
        <taxon>Streptomyces</taxon>
    </lineage>
</organism>
<reference evidence="1" key="2">
    <citation type="submission" date="2020-09" db="EMBL/GenBank/DDBJ databases">
        <authorList>
            <person name="Sun Q."/>
            <person name="Ohkuma M."/>
        </authorList>
    </citation>
    <scope>NUCLEOTIDE SEQUENCE</scope>
    <source>
        <strain evidence="1">JCM 4784</strain>
    </source>
</reference>
<sequence length="83" mass="8936">MTWSGLSVGLAPSTVPVVITSTWNARECGVNRAFLDGASVLFGPGLEPRDPSFFHGLVRLSPEPNPPSHYGNWPYVTHEGDVS</sequence>
<dbReference type="Proteomes" id="UP000608024">
    <property type="component" value="Unassembled WGS sequence"/>
</dbReference>
<keyword evidence="2" id="KW-1185">Reference proteome</keyword>
<dbReference type="AlphaFoldDB" id="A0A919DSH2"/>
<evidence type="ECO:0000313" key="2">
    <source>
        <dbReference type="Proteomes" id="UP000608024"/>
    </source>
</evidence>
<protein>
    <submittedName>
        <fullName evidence="1">Uncharacterized protein</fullName>
    </submittedName>
</protein>
<evidence type="ECO:0000313" key="1">
    <source>
        <dbReference type="EMBL" id="GHE72623.1"/>
    </source>
</evidence>
<reference evidence="1" key="1">
    <citation type="journal article" date="2014" name="Int. J. Syst. Evol. Microbiol.">
        <title>Complete genome sequence of Corynebacterium casei LMG S-19264T (=DSM 44701T), isolated from a smear-ripened cheese.</title>
        <authorList>
            <consortium name="US DOE Joint Genome Institute (JGI-PGF)"/>
            <person name="Walter F."/>
            <person name="Albersmeier A."/>
            <person name="Kalinowski J."/>
            <person name="Ruckert C."/>
        </authorList>
    </citation>
    <scope>NUCLEOTIDE SEQUENCE</scope>
    <source>
        <strain evidence="1">JCM 4784</strain>
    </source>
</reference>